<organism evidence="1 2">
    <name type="scientific">Pseudomonas plecoglossicida</name>
    <dbReference type="NCBI Taxonomy" id="70775"/>
    <lineage>
        <taxon>Bacteria</taxon>
        <taxon>Pseudomonadati</taxon>
        <taxon>Pseudomonadota</taxon>
        <taxon>Gammaproteobacteria</taxon>
        <taxon>Pseudomonadales</taxon>
        <taxon>Pseudomonadaceae</taxon>
        <taxon>Pseudomonas</taxon>
    </lineage>
</organism>
<evidence type="ECO:0000313" key="1">
    <source>
        <dbReference type="EMBL" id="AXM96925.1"/>
    </source>
</evidence>
<protein>
    <submittedName>
        <fullName evidence="1">Diguanylate cyclase</fullName>
    </submittedName>
</protein>
<reference evidence="1 2" key="1">
    <citation type="submission" date="2018-07" db="EMBL/GenBank/DDBJ databases">
        <title>Complete genome sequence of a Pseudomonas plecoglossicida strain pathogenic to the marine fish, Larimichthys crocea.</title>
        <authorList>
            <person name="Tao Z."/>
        </authorList>
    </citation>
    <scope>NUCLEOTIDE SEQUENCE [LARGE SCALE GENOMIC DNA]</scope>
    <source>
        <strain evidence="1 2">XSDHY-P</strain>
    </source>
</reference>
<dbReference type="AlphaFoldDB" id="A0AAD0QXS7"/>
<dbReference type="Proteomes" id="UP000256503">
    <property type="component" value="Chromosome"/>
</dbReference>
<accession>A0AAD0QXS7</accession>
<dbReference type="EMBL" id="CP031146">
    <property type="protein sequence ID" value="AXM96925.1"/>
    <property type="molecule type" value="Genomic_DNA"/>
</dbReference>
<proteinExistence type="predicted"/>
<evidence type="ECO:0000313" key="2">
    <source>
        <dbReference type="Proteomes" id="UP000256503"/>
    </source>
</evidence>
<sequence length="44" mass="4276">MADFATPPSPVGAGLPAIKGEALARHRGAFIAGKPAATGKALCS</sequence>
<name>A0AAD0QXS7_PSEDL</name>
<gene>
    <name evidence="1" type="ORF">DVB73_14615</name>
</gene>